<gene>
    <name evidence="1" type="primary">28</name>
    <name evidence="1" type="ORF">SEA_FINNY_28</name>
</gene>
<name>A0A4Y6ECD5_9CAUD</name>
<protein>
    <submittedName>
        <fullName evidence="1">Uncharacterized protein</fullName>
    </submittedName>
</protein>
<proteinExistence type="predicted"/>
<reference evidence="1 2" key="1">
    <citation type="submission" date="2019-05" db="EMBL/GenBank/DDBJ databases">
        <authorList>
            <person name="Lee T."/>
            <person name="Luka S."/>
            <person name="Cox F."/>
            <person name="Aguirre M."/>
            <person name="Andrews S."/>
            <person name="Bahr K."/>
            <person name="Ballard A."/>
            <person name="Bristerpostma M."/>
            <person name="Cabrera C."/>
            <person name="Dowell L."/>
            <person name="Kiker D."/>
            <person name="Lujan T."/>
            <person name="Murphy H."/>
            <person name="Ramirez A."/>
            <person name="Sandoval R."/>
            <person name="Underhill K."/>
            <person name="Edwards J.C."/>
            <person name="Edwards D.C."/>
            <person name="Garlena R.A."/>
            <person name="Russell D.A."/>
            <person name="Pope W.H."/>
            <person name="Jacobs-Sera D."/>
            <person name="Hatfull G.F."/>
        </authorList>
    </citation>
    <scope>NUCLEOTIDE SEQUENCE [LARGE SCALE GENOMIC DNA]</scope>
</reference>
<sequence>MFIIIGSIKGEVFVIGHTSSRKRAERWVEQYPHGEQGEYNWVEFQYSRSI</sequence>
<organism evidence="1 2">
    <name type="scientific">Microbacterium phage Finny</name>
    <dbReference type="NCBI Taxonomy" id="2590878"/>
    <lineage>
        <taxon>Viruses</taxon>
        <taxon>Duplodnaviria</taxon>
        <taxon>Heunggongvirae</taxon>
        <taxon>Uroviricota</taxon>
        <taxon>Caudoviricetes</taxon>
        <taxon>Elerivirus</taxon>
        <taxon>Elerivirus eleri</taxon>
    </lineage>
</organism>
<accession>A0A4Y6ECD5</accession>
<evidence type="ECO:0000313" key="2">
    <source>
        <dbReference type="Proteomes" id="UP000318855"/>
    </source>
</evidence>
<dbReference type="Proteomes" id="UP000318855">
    <property type="component" value="Segment"/>
</dbReference>
<evidence type="ECO:0000313" key="1">
    <source>
        <dbReference type="EMBL" id="QDF15757.1"/>
    </source>
</evidence>
<dbReference type="EMBL" id="MK894432">
    <property type="protein sequence ID" value="QDF15757.1"/>
    <property type="molecule type" value="Genomic_DNA"/>
</dbReference>